<evidence type="ECO:0000313" key="2">
    <source>
        <dbReference type="Proteomes" id="UP000192491"/>
    </source>
</evidence>
<evidence type="ECO:0000313" key="1">
    <source>
        <dbReference type="EMBL" id="OQX07482.1"/>
    </source>
</evidence>
<gene>
    <name evidence="1" type="ORF">BWK73_27965</name>
</gene>
<dbReference type="AlphaFoldDB" id="A0A1Y1QK96"/>
<comment type="caution">
    <text evidence="1">The sequence shown here is derived from an EMBL/GenBank/DDBJ whole genome shotgun (WGS) entry which is preliminary data.</text>
</comment>
<dbReference type="Proteomes" id="UP000192491">
    <property type="component" value="Unassembled WGS sequence"/>
</dbReference>
<accession>A0A1Y1QK96</accession>
<protein>
    <submittedName>
        <fullName evidence="1">Uncharacterized protein</fullName>
    </submittedName>
</protein>
<organism evidence="1 2">
    <name type="scientific">Thiothrix lacustris</name>
    <dbReference type="NCBI Taxonomy" id="525917"/>
    <lineage>
        <taxon>Bacteria</taxon>
        <taxon>Pseudomonadati</taxon>
        <taxon>Pseudomonadota</taxon>
        <taxon>Gammaproteobacteria</taxon>
        <taxon>Thiotrichales</taxon>
        <taxon>Thiotrichaceae</taxon>
        <taxon>Thiothrix</taxon>
    </lineage>
</organism>
<name>A0A1Y1QK96_9GAMM</name>
<reference evidence="1 2" key="1">
    <citation type="submission" date="2017-01" db="EMBL/GenBank/DDBJ databases">
        <title>Novel large sulfur bacteria in the metagenomes of groundwater-fed chemosynthetic microbial mats in the Lake Huron basin.</title>
        <authorList>
            <person name="Sharrar A.M."/>
            <person name="Flood B.E."/>
            <person name="Bailey J.V."/>
            <person name="Jones D.S."/>
            <person name="Biddanda B."/>
            <person name="Ruberg S.A."/>
            <person name="Marcus D.N."/>
            <person name="Dick G.J."/>
        </authorList>
    </citation>
    <scope>NUCLEOTIDE SEQUENCE [LARGE SCALE GENOMIC DNA]</scope>
    <source>
        <strain evidence="1">A8</strain>
    </source>
</reference>
<proteinExistence type="predicted"/>
<dbReference type="EMBL" id="MTEJ01000208">
    <property type="protein sequence ID" value="OQX07482.1"/>
    <property type="molecule type" value="Genomic_DNA"/>
</dbReference>
<sequence length="71" mass="7643">MNTGTISLYILEDKFDESGVIIDAHKDPEGVYVSVKADENTPIIGLTLTSDEAQALIASLKNALKAHWGNV</sequence>